<evidence type="ECO:0000256" key="1">
    <source>
        <dbReference type="SAM" id="MobiDB-lite"/>
    </source>
</evidence>
<keyword evidence="2" id="KW-0732">Signal</keyword>
<dbReference type="Proteomes" id="UP000490535">
    <property type="component" value="Unassembled WGS sequence"/>
</dbReference>
<sequence length="132" mass="14515">MKQRQRFTHTVFVSTIFALLSVTAATSHAKQYYKWVDSNGSTHYTTTPPPKNARSKSKVDTYGYRGSSTPTNQHAAQPPASANNQQNAPANTQQNSPQNGQPVNNVPVVNPPQEQQPTVIPQNNVNNDSMPR</sequence>
<feature type="compositionally biased region" description="Polar residues" evidence="1">
    <location>
        <begin position="120"/>
        <end position="132"/>
    </location>
</feature>
<feature type="compositionally biased region" description="Low complexity" evidence="1">
    <location>
        <begin position="75"/>
        <end position="119"/>
    </location>
</feature>
<feature type="region of interest" description="Disordered" evidence="1">
    <location>
        <begin position="37"/>
        <end position="132"/>
    </location>
</feature>
<dbReference type="EMBL" id="WNDP01000105">
    <property type="protein sequence ID" value="KAF1021504.1"/>
    <property type="molecule type" value="Genomic_DNA"/>
</dbReference>
<name>A0A833PBU3_ACIBZ</name>
<feature type="chain" id="PRO_5032631886" description="DUF4124 domain-containing protein" evidence="2">
    <location>
        <begin position="30"/>
        <end position="132"/>
    </location>
</feature>
<accession>A0A833PBU3</accession>
<proteinExistence type="predicted"/>
<comment type="caution">
    <text evidence="3">The sequence shown here is derived from an EMBL/GenBank/DDBJ whole genome shotgun (WGS) entry which is preliminary data.</text>
</comment>
<organism evidence="3 4">
    <name type="scientific">Acinetobacter bereziniae</name>
    <name type="common">Acinetobacter genomosp. 10</name>
    <dbReference type="NCBI Taxonomy" id="106648"/>
    <lineage>
        <taxon>Bacteria</taxon>
        <taxon>Pseudomonadati</taxon>
        <taxon>Pseudomonadota</taxon>
        <taxon>Gammaproteobacteria</taxon>
        <taxon>Moraxellales</taxon>
        <taxon>Moraxellaceae</taxon>
        <taxon>Acinetobacter</taxon>
    </lineage>
</organism>
<evidence type="ECO:0008006" key="5">
    <source>
        <dbReference type="Google" id="ProtNLM"/>
    </source>
</evidence>
<evidence type="ECO:0000313" key="4">
    <source>
        <dbReference type="Proteomes" id="UP000490535"/>
    </source>
</evidence>
<dbReference type="AlphaFoldDB" id="A0A833PBU3"/>
<gene>
    <name evidence="3" type="ORF">GAK29_03388</name>
</gene>
<evidence type="ECO:0000313" key="3">
    <source>
        <dbReference type="EMBL" id="KAF1021504.1"/>
    </source>
</evidence>
<reference evidence="4" key="1">
    <citation type="journal article" date="2020" name="MBio">
        <title>Horizontal gene transfer to a defensive symbiont with a reduced genome amongst a multipartite beetle microbiome.</title>
        <authorList>
            <person name="Waterworth S.C."/>
            <person name="Florez L.V."/>
            <person name="Rees E.R."/>
            <person name="Hertweck C."/>
            <person name="Kaltenpoth M."/>
            <person name="Kwan J.C."/>
        </authorList>
    </citation>
    <scope>NUCLEOTIDE SEQUENCE [LARGE SCALE GENOMIC DNA]</scope>
</reference>
<feature type="signal peptide" evidence="2">
    <location>
        <begin position="1"/>
        <end position="29"/>
    </location>
</feature>
<evidence type="ECO:0000256" key="2">
    <source>
        <dbReference type="SAM" id="SignalP"/>
    </source>
</evidence>
<protein>
    <recommendedName>
        <fullName evidence="5">DUF4124 domain-containing protein</fullName>
    </recommendedName>
</protein>